<protein>
    <submittedName>
        <fullName evidence="1">Uncharacterized protein</fullName>
    </submittedName>
</protein>
<evidence type="ECO:0000313" key="1">
    <source>
        <dbReference type="EMBL" id="DAF88681.1"/>
    </source>
</evidence>
<organism evidence="1">
    <name type="scientific">Myoviridae sp. ctCdG12</name>
    <dbReference type="NCBI Taxonomy" id="2825052"/>
    <lineage>
        <taxon>Viruses</taxon>
        <taxon>Duplodnaviria</taxon>
        <taxon>Heunggongvirae</taxon>
        <taxon>Uroviricota</taxon>
        <taxon>Caudoviricetes</taxon>
    </lineage>
</organism>
<reference evidence="1" key="1">
    <citation type="journal article" date="2021" name="Proc. Natl. Acad. Sci. U.S.A.">
        <title>A Catalog of Tens of Thousands of Viruses from Human Metagenomes Reveals Hidden Associations with Chronic Diseases.</title>
        <authorList>
            <person name="Tisza M.J."/>
            <person name="Buck C.B."/>
        </authorList>
    </citation>
    <scope>NUCLEOTIDE SEQUENCE</scope>
    <source>
        <strain evidence="1">CtCdG12</strain>
    </source>
</reference>
<accession>A0A8S5U2I6</accession>
<sequence>MTAYRKGEIDMAKYEITFACGHTETKELYGKSADRERKISWMEKYGLCSECYKKQMQENQESRKTDNKLPDLEGSEKQIAWAEKIRDGVFLDWKNLGPQKDSRAEKFIDCLKSRTEARFWIDNREKSIRELVKEWVENENKIAAVMESKELEAAAKEESTVYPENEQTKDVAEISYKDEFIEIKSPQNDIIIETARAAGYKWDGEKSRWCMKVTSTRGRAEDRIAEIGNLLLNAGVPICIYDEEVREKAVRGEFEPQKHKWILKSGDEEVEIYWRTREYSLYDEAKRLPHAKYREGAMRVPSRYFEEIREFAKLYDLGVSEEADKLLAKEEKAYKEKMVVVPQKTETETDRKDRLAEILNSSRDILEDLRDED</sequence>
<name>A0A8S5U2I6_9CAUD</name>
<proteinExistence type="predicted"/>
<dbReference type="EMBL" id="BK015990">
    <property type="protein sequence ID" value="DAF88681.1"/>
    <property type="molecule type" value="Genomic_DNA"/>
</dbReference>